<dbReference type="InterPro" id="IPR021109">
    <property type="entry name" value="Peptidase_aspartic_dom_sf"/>
</dbReference>
<dbReference type="SUPFAM" id="SSF50630">
    <property type="entry name" value="Acid proteases"/>
    <property type="match status" value="1"/>
</dbReference>
<name>A0A9Q3F9R7_9BASI</name>
<feature type="compositionally biased region" description="Acidic residues" evidence="1">
    <location>
        <begin position="140"/>
        <end position="149"/>
    </location>
</feature>
<keyword evidence="3" id="KW-1185">Reference proteome</keyword>
<evidence type="ECO:0000256" key="1">
    <source>
        <dbReference type="SAM" id="MobiDB-lite"/>
    </source>
</evidence>
<comment type="caution">
    <text evidence="2">The sequence shown here is derived from an EMBL/GenBank/DDBJ whole genome shotgun (WGS) entry which is preliminary data.</text>
</comment>
<organism evidence="2 3">
    <name type="scientific">Austropuccinia psidii MF-1</name>
    <dbReference type="NCBI Taxonomy" id="1389203"/>
    <lineage>
        <taxon>Eukaryota</taxon>
        <taxon>Fungi</taxon>
        <taxon>Dikarya</taxon>
        <taxon>Basidiomycota</taxon>
        <taxon>Pucciniomycotina</taxon>
        <taxon>Pucciniomycetes</taxon>
        <taxon>Pucciniales</taxon>
        <taxon>Sphaerophragmiaceae</taxon>
        <taxon>Austropuccinia</taxon>
    </lineage>
</organism>
<feature type="region of interest" description="Disordered" evidence="1">
    <location>
        <begin position="122"/>
        <end position="149"/>
    </location>
</feature>
<evidence type="ECO:0000313" key="2">
    <source>
        <dbReference type="EMBL" id="MBW0537210.1"/>
    </source>
</evidence>
<dbReference type="Proteomes" id="UP000765509">
    <property type="component" value="Unassembled WGS sequence"/>
</dbReference>
<gene>
    <name evidence="2" type="ORF">O181_076925</name>
</gene>
<evidence type="ECO:0000313" key="3">
    <source>
        <dbReference type="Proteomes" id="UP000765509"/>
    </source>
</evidence>
<feature type="compositionally biased region" description="Basic and acidic residues" evidence="1">
    <location>
        <begin position="122"/>
        <end position="139"/>
    </location>
</feature>
<dbReference type="Gene3D" id="2.40.70.10">
    <property type="entry name" value="Acid Proteases"/>
    <property type="match status" value="1"/>
</dbReference>
<sequence length="363" mass="41428">MSWFLKHKDRLTALHPNMSEAMVHKRILRKLGGDLEHAIRSRCIEPCSTEDYINVMEDITTRTKIARNWYKSPIDNNTSGKPISKPNKTHDGLPLKCHKCGSTSHLANTCTKKTRINEIEIEKVEDTKETKDVSLHESDSEPSEEEELPDELSIENINVFFEVTEVHNHLPQYSDECMDLIHVQDAKMQKTKPSRGKGYTAGSSCITNIVINNTEAKIHLDSGAFCTCVGKNYLDKIYTNWQDKIMPIEGIKLSNDSQNMHPLGIFEAAMIFPHPAGSIRLKVEFVVMNNCTSQHFILGNDYLNIYGIDIMNHKDRDCTIGENKRQKFAFPLEKREITVIKQLKNVNKDKFVSNQITEAQINP</sequence>
<proteinExistence type="predicted"/>
<dbReference type="AlphaFoldDB" id="A0A9Q3F9R7"/>
<protein>
    <recommendedName>
        <fullName evidence="4">CCHC-type domain-containing protein</fullName>
    </recommendedName>
</protein>
<reference evidence="2" key="1">
    <citation type="submission" date="2021-03" db="EMBL/GenBank/DDBJ databases">
        <title>Draft genome sequence of rust myrtle Austropuccinia psidii MF-1, a brazilian biotype.</title>
        <authorList>
            <person name="Quecine M.C."/>
            <person name="Pachon D.M.R."/>
            <person name="Bonatelli M.L."/>
            <person name="Correr F.H."/>
            <person name="Franceschini L.M."/>
            <person name="Leite T.F."/>
            <person name="Margarido G.R.A."/>
            <person name="Almeida C.A."/>
            <person name="Ferrarezi J.A."/>
            <person name="Labate C.A."/>
        </authorList>
    </citation>
    <scope>NUCLEOTIDE SEQUENCE</scope>
    <source>
        <strain evidence="2">MF-1</strain>
    </source>
</reference>
<evidence type="ECO:0008006" key="4">
    <source>
        <dbReference type="Google" id="ProtNLM"/>
    </source>
</evidence>
<dbReference type="EMBL" id="AVOT02041848">
    <property type="protein sequence ID" value="MBW0537210.1"/>
    <property type="molecule type" value="Genomic_DNA"/>
</dbReference>
<accession>A0A9Q3F9R7</accession>